<evidence type="ECO:0000313" key="9">
    <source>
        <dbReference type="EMBL" id="WWC73200.1"/>
    </source>
</evidence>
<sequence>MSSSTYIDSLPYYDKQLDDPSLKAAAQSLIEAELRNTPQINDNDERIPKSIDVFPKSSELSSLLNEYPKKTIKSIDPTKYQPPSISSESTLEELKEAEKLSKISEGHMTLRLENTNLLSNYSPNAWLIRNFQLSSQVKELEESLNQIKEEIININRNRRIYQEDKGKLLNKYENKWQDLISSNVQLEMACKAMNIEVESLKRREEILQKQVNELEV</sequence>
<keyword evidence="5" id="KW-0508">mRNA splicing</keyword>
<dbReference type="GO" id="GO:0071013">
    <property type="term" value="C:catalytic step 2 spliceosome"/>
    <property type="evidence" value="ECO:0007669"/>
    <property type="project" value="TreeGrafter"/>
</dbReference>
<dbReference type="Proteomes" id="UP000094020">
    <property type="component" value="Chromosome 10"/>
</dbReference>
<evidence type="ECO:0008006" key="11">
    <source>
        <dbReference type="Google" id="ProtNLM"/>
    </source>
</evidence>
<keyword evidence="7" id="KW-0175">Coiled coil</keyword>
<organism evidence="8">
    <name type="scientific">Kwoniella pini CBS 10737</name>
    <dbReference type="NCBI Taxonomy" id="1296096"/>
    <lineage>
        <taxon>Eukaryota</taxon>
        <taxon>Fungi</taxon>
        <taxon>Dikarya</taxon>
        <taxon>Basidiomycota</taxon>
        <taxon>Agaricomycotina</taxon>
        <taxon>Tremellomycetes</taxon>
        <taxon>Tremellales</taxon>
        <taxon>Cryptococcaceae</taxon>
        <taxon>Kwoniella</taxon>
    </lineage>
</organism>
<evidence type="ECO:0000256" key="7">
    <source>
        <dbReference type="SAM" id="Coils"/>
    </source>
</evidence>
<dbReference type="Pfam" id="PF05700">
    <property type="entry name" value="BCAS2"/>
    <property type="match status" value="1"/>
</dbReference>
<keyword evidence="4" id="KW-0747">Spliceosome</keyword>
<dbReference type="GO" id="GO:0006397">
    <property type="term" value="P:mRNA processing"/>
    <property type="evidence" value="ECO:0007669"/>
    <property type="project" value="UniProtKB-KW"/>
</dbReference>
<keyword evidence="10" id="KW-1185">Reference proteome</keyword>
<gene>
    <name evidence="8" type="ORF">I206_05288</name>
    <name evidence="9" type="ORF">I206_107166</name>
</gene>
<dbReference type="GO" id="GO:0071011">
    <property type="term" value="C:precatalytic spliceosome"/>
    <property type="evidence" value="ECO:0007669"/>
    <property type="project" value="TreeGrafter"/>
</dbReference>
<evidence type="ECO:0000256" key="2">
    <source>
        <dbReference type="ARBA" id="ARBA00010788"/>
    </source>
</evidence>
<dbReference type="OrthoDB" id="205794at2759"/>
<reference evidence="8" key="1">
    <citation type="submission" date="2013-07" db="EMBL/GenBank/DDBJ databases">
        <title>The Genome Sequence of Cryptococcus pinus CBS10737.</title>
        <authorList>
            <consortium name="The Broad Institute Genome Sequencing Platform"/>
            <person name="Cuomo C."/>
            <person name="Litvintseva A."/>
            <person name="Chen Y."/>
            <person name="Heitman J."/>
            <person name="Sun S."/>
            <person name="Springer D."/>
            <person name="Dromer F."/>
            <person name="Young S.K."/>
            <person name="Zeng Q."/>
            <person name="Gargeya S."/>
            <person name="Fitzgerald M."/>
            <person name="Abouelleil A."/>
            <person name="Alvarado L."/>
            <person name="Berlin A.M."/>
            <person name="Chapman S.B."/>
            <person name="Dewar J."/>
            <person name="Goldberg J."/>
            <person name="Griggs A."/>
            <person name="Gujja S."/>
            <person name="Hansen M."/>
            <person name="Howarth C."/>
            <person name="Imamovic A."/>
            <person name="Larimer J."/>
            <person name="McCowan C."/>
            <person name="Murphy C."/>
            <person name="Pearson M."/>
            <person name="Priest M."/>
            <person name="Roberts A."/>
            <person name="Saif S."/>
            <person name="Shea T."/>
            <person name="Sykes S."/>
            <person name="Wortman J."/>
            <person name="Nusbaum C."/>
            <person name="Birren B."/>
        </authorList>
    </citation>
    <scope>NUCLEOTIDE SEQUENCE [LARGE SCALE GENOMIC DNA]</scope>
    <source>
        <strain evidence="8">CBS 10737</strain>
    </source>
</reference>
<protein>
    <recommendedName>
        <fullName evidence="11">Pre-mRNA-splicing factor SPF27</fullName>
    </recommendedName>
</protein>
<feature type="coiled-coil region" evidence="7">
    <location>
        <begin position="130"/>
        <end position="210"/>
    </location>
</feature>
<dbReference type="PANTHER" id="PTHR13296">
    <property type="entry name" value="BCAS2 PROTEIN"/>
    <property type="match status" value="1"/>
</dbReference>
<proteinExistence type="inferred from homology"/>
<reference evidence="8" key="3">
    <citation type="submission" date="2016-07" db="EMBL/GenBank/DDBJ databases">
        <title>Evolution of pathogenesis and genome organization in the Tremellales.</title>
        <authorList>
            <person name="Cuomo C."/>
            <person name="Litvintseva A."/>
            <person name="Heitman J."/>
            <person name="Chen Y."/>
            <person name="Sun S."/>
            <person name="Springer D."/>
            <person name="Dromer F."/>
            <person name="Young S."/>
            <person name="Zeng Q."/>
            <person name="Chapman S."/>
            <person name="Gujja S."/>
            <person name="Saif S."/>
            <person name="Birren B."/>
        </authorList>
    </citation>
    <scope>NUCLEOTIDE SEQUENCE</scope>
    <source>
        <strain evidence="8">CBS 10737</strain>
    </source>
</reference>
<evidence type="ECO:0000256" key="4">
    <source>
        <dbReference type="ARBA" id="ARBA00022728"/>
    </source>
</evidence>
<dbReference type="GeneID" id="30173657"/>
<dbReference type="EMBL" id="KI894013">
    <property type="protein sequence ID" value="OCF48509.1"/>
    <property type="molecule type" value="Genomic_DNA"/>
</dbReference>
<dbReference type="AlphaFoldDB" id="A0A1B9HYZ3"/>
<keyword evidence="6" id="KW-0539">Nucleus</keyword>
<keyword evidence="3" id="KW-0507">mRNA processing</keyword>
<name>A0A1B9HYZ3_9TREE</name>
<evidence type="ECO:0000256" key="1">
    <source>
        <dbReference type="ARBA" id="ARBA00004123"/>
    </source>
</evidence>
<accession>A0A1B9HYZ3</accession>
<evidence type="ECO:0000313" key="10">
    <source>
        <dbReference type="Proteomes" id="UP000094020"/>
    </source>
</evidence>
<dbReference type="KEGG" id="kpin:30173657"/>
<evidence type="ECO:0000256" key="3">
    <source>
        <dbReference type="ARBA" id="ARBA00022664"/>
    </source>
</evidence>
<dbReference type="PANTHER" id="PTHR13296:SF0">
    <property type="entry name" value="PRE-MRNA-SPLICING FACTOR SPF27"/>
    <property type="match status" value="1"/>
</dbReference>
<comment type="similarity">
    <text evidence="2">Belongs to the SPF27 family.</text>
</comment>
<dbReference type="GO" id="GO:0008380">
    <property type="term" value="P:RNA splicing"/>
    <property type="evidence" value="ECO:0007669"/>
    <property type="project" value="UniProtKB-KW"/>
</dbReference>
<dbReference type="STRING" id="1296096.A0A1B9HYZ3"/>
<dbReference type="GO" id="GO:0000974">
    <property type="term" value="C:Prp19 complex"/>
    <property type="evidence" value="ECO:0007669"/>
    <property type="project" value="TreeGrafter"/>
</dbReference>
<evidence type="ECO:0000256" key="5">
    <source>
        <dbReference type="ARBA" id="ARBA00023187"/>
    </source>
</evidence>
<evidence type="ECO:0000256" key="6">
    <source>
        <dbReference type="ARBA" id="ARBA00023242"/>
    </source>
</evidence>
<comment type="subcellular location">
    <subcellularLocation>
        <location evidence="1">Nucleus</location>
    </subcellularLocation>
</comment>
<reference evidence="9" key="4">
    <citation type="submission" date="2024-02" db="EMBL/GenBank/DDBJ databases">
        <title>Comparative genomics of Cryptococcus and Kwoniella reveals pathogenesis evolution and contrasting modes of karyotype evolution via chromosome fusion or intercentromeric recombination.</title>
        <authorList>
            <person name="Coelho M.A."/>
            <person name="David-Palma M."/>
            <person name="Shea T."/>
            <person name="Bowers K."/>
            <person name="McGinley-Smith S."/>
            <person name="Mohammad A.W."/>
            <person name="Gnirke A."/>
            <person name="Yurkov A.M."/>
            <person name="Nowrousian M."/>
            <person name="Sun S."/>
            <person name="Cuomo C.A."/>
            <person name="Heitman J."/>
        </authorList>
    </citation>
    <scope>NUCLEOTIDE SEQUENCE</scope>
    <source>
        <strain evidence="9">CBS 10737</strain>
    </source>
</reference>
<dbReference type="EMBL" id="CP144528">
    <property type="protein sequence ID" value="WWC73200.1"/>
    <property type="molecule type" value="Genomic_DNA"/>
</dbReference>
<dbReference type="InterPro" id="IPR008409">
    <property type="entry name" value="SPF27"/>
</dbReference>
<dbReference type="RefSeq" id="XP_019009728.1">
    <property type="nucleotide sequence ID" value="XM_019157010.1"/>
</dbReference>
<reference evidence="9" key="2">
    <citation type="submission" date="2013-07" db="EMBL/GenBank/DDBJ databases">
        <authorList>
            <consortium name="The Broad Institute Genome Sequencing Platform"/>
            <person name="Cuomo C."/>
            <person name="Litvintseva A."/>
            <person name="Chen Y."/>
            <person name="Heitman J."/>
            <person name="Sun S."/>
            <person name="Springer D."/>
            <person name="Dromer F."/>
            <person name="Young S.K."/>
            <person name="Zeng Q."/>
            <person name="Gargeya S."/>
            <person name="Fitzgerald M."/>
            <person name="Abouelleil A."/>
            <person name="Alvarado L."/>
            <person name="Berlin A.M."/>
            <person name="Chapman S.B."/>
            <person name="Dewar J."/>
            <person name="Goldberg J."/>
            <person name="Griggs A."/>
            <person name="Gujja S."/>
            <person name="Hansen M."/>
            <person name="Howarth C."/>
            <person name="Imamovic A."/>
            <person name="Larimer J."/>
            <person name="McCowan C."/>
            <person name="Murphy C."/>
            <person name="Pearson M."/>
            <person name="Priest M."/>
            <person name="Roberts A."/>
            <person name="Saif S."/>
            <person name="Shea T."/>
            <person name="Sykes S."/>
            <person name="Wortman J."/>
            <person name="Nusbaum C."/>
            <person name="Birren B."/>
        </authorList>
    </citation>
    <scope>NUCLEOTIDE SEQUENCE</scope>
    <source>
        <strain evidence="9">CBS 10737</strain>
    </source>
</reference>
<evidence type="ECO:0000313" key="8">
    <source>
        <dbReference type="EMBL" id="OCF48509.1"/>
    </source>
</evidence>